<dbReference type="Pfam" id="PF00248">
    <property type="entry name" value="Aldo_ket_red"/>
    <property type="match status" value="1"/>
</dbReference>
<dbReference type="InterPro" id="IPR036812">
    <property type="entry name" value="NAD(P)_OxRdtase_dom_sf"/>
</dbReference>
<dbReference type="InterPro" id="IPR023210">
    <property type="entry name" value="NADP_OxRdtase_dom"/>
</dbReference>
<dbReference type="STRING" id="93759.A0A1R3GAD8"/>
<dbReference type="SUPFAM" id="SSF51430">
    <property type="entry name" value="NAD(P)-linked oxidoreductase"/>
    <property type="match status" value="1"/>
</dbReference>
<keyword evidence="3" id="KW-1185">Reference proteome</keyword>
<dbReference type="Proteomes" id="UP000187203">
    <property type="component" value="Unassembled WGS sequence"/>
</dbReference>
<dbReference type="PANTHER" id="PTHR11732">
    <property type="entry name" value="ALDO/KETO REDUCTASE"/>
    <property type="match status" value="1"/>
</dbReference>
<dbReference type="PROSITE" id="PS00062">
    <property type="entry name" value="ALDOKETO_REDUCTASE_2"/>
    <property type="match status" value="1"/>
</dbReference>
<dbReference type="Gene3D" id="3.20.20.100">
    <property type="entry name" value="NADP-dependent oxidoreductase domain"/>
    <property type="match status" value="1"/>
</dbReference>
<dbReference type="PRINTS" id="PR00069">
    <property type="entry name" value="ALDKETRDTASE"/>
</dbReference>
<evidence type="ECO:0000313" key="3">
    <source>
        <dbReference type="Proteomes" id="UP000187203"/>
    </source>
</evidence>
<proteinExistence type="predicted"/>
<protein>
    <submittedName>
        <fullName evidence="2">Aldo/keto reductase</fullName>
    </submittedName>
</protein>
<evidence type="ECO:0000313" key="2">
    <source>
        <dbReference type="EMBL" id="OMO54970.1"/>
    </source>
</evidence>
<dbReference type="InterPro" id="IPR020471">
    <property type="entry name" value="AKR"/>
</dbReference>
<dbReference type="InterPro" id="IPR018170">
    <property type="entry name" value="Aldo/ket_reductase_CS"/>
</dbReference>
<organism evidence="2 3">
    <name type="scientific">Corchorus olitorius</name>
    <dbReference type="NCBI Taxonomy" id="93759"/>
    <lineage>
        <taxon>Eukaryota</taxon>
        <taxon>Viridiplantae</taxon>
        <taxon>Streptophyta</taxon>
        <taxon>Embryophyta</taxon>
        <taxon>Tracheophyta</taxon>
        <taxon>Spermatophyta</taxon>
        <taxon>Magnoliopsida</taxon>
        <taxon>eudicotyledons</taxon>
        <taxon>Gunneridae</taxon>
        <taxon>Pentapetalae</taxon>
        <taxon>rosids</taxon>
        <taxon>malvids</taxon>
        <taxon>Malvales</taxon>
        <taxon>Malvaceae</taxon>
        <taxon>Grewioideae</taxon>
        <taxon>Apeibeae</taxon>
        <taxon>Corchorus</taxon>
    </lineage>
</organism>
<reference evidence="3" key="1">
    <citation type="submission" date="2013-09" db="EMBL/GenBank/DDBJ databases">
        <title>Corchorus olitorius genome sequencing.</title>
        <authorList>
            <person name="Alam M."/>
            <person name="Haque M.S."/>
            <person name="Islam M.S."/>
            <person name="Emdad E.M."/>
            <person name="Islam M.M."/>
            <person name="Ahmed B."/>
            <person name="Halim A."/>
            <person name="Hossen Q.M.M."/>
            <person name="Hossain M.Z."/>
            <person name="Ahmed R."/>
            <person name="Khan M.M."/>
            <person name="Islam R."/>
            <person name="Rashid M.M."/>
            <person name="Khan S.A."/>
            <person name="Rahman M.S."/>
            <person name="Alam M."/>
            <person name="Yahiya A.S."/>
            <person name="Khan M.S."/>
            <person name="Azam M.S."/>
            <person name="Haque T."/>
            <person name="Lashkar M.Z.H."/>
            <person name="Akhand A.I."/>
            <person name="Morshed G."/>
            <person name="Roy S."/>
            <person name="Uddin K.S."/>
            <person name="Rabeya T."/>
            <person name="Hossain A.S."/>
            <person name="Chowdhury A."/>
            <person name="Snigdha A.R."/>
            <person name="Mortoza M.S."/>
            <person name="Matin S.A."/>
            <person name="Hoque S.M.E."/>
            <person name="Islam M.K."/>
            <person name="Roy D.K."/>
            <person name="Haider R."/>
            <person name="Moosa M.M."/>
            <person name="Elias S.M."/>
            <person name="Hasan A.M."/>
            <person name="Jahan S."/>
            <person name="Shafiuddin M."/>
            <person name="Mahmood N."/>
            <person name="Shommy N.S."/>
        </authorList>
    </citation>
    <scope>NUCLEOTIDE SEQUENCE [LARGE SCALE GENOMIC DNA]</scope>
    <source>
        <strain evidence="3">cv. O-4</strain>
    </source>
</reference>
<dbReference type="OrthoDB" id="416253at2759"/>
<dbReference type="GO" id="GO:0016491">
    <property type="term" value="F:oxidoreductase activity"/>
    <property type="evidence" value="ECO:0007669"/>
    <property type="project" value="InterPro"/>
</dbReference>
<sequence>MASSLVGTSFNVPEYVLPCSGKRMPLLGFGTAASPPVGSETTKTAILEALKLRYRHFDTAAKYGSEQPLGEALAEALWKGLVESRDELFVTSKLWCGDAHKHLVVPALKRTLQNLKLEYLDLFLIHWPVSAKPGTYEFPIREENFVPMDFNGVWAAMEDCQRLGLTKAIGVSNFSSKKLRDILTIAKIPPAVNQSAGV</sequence>
<name>A0A1R3GAD8_9ROSI</name>
<accession>A0A1R3GAD8</accession>
<dbReference type="EMBL" id="AWUE01023079">
    <property type="protein sequence ID" value="OMO54970.1"/>
    <property type="molecule type" value="Genomic_DNA"/>
</dbReference>
<evidence type="ECO:0000259" key="1">
    <source>
        <dbReference type="Pfam" id="PF00248"/>
    </source>
</evidence>
<feature type="domain" description="NADP-dependent oxidoreductase" evidence="1">
    <location>
        <begin position="27"/>
        <end position="194"/>
    </location>
</feature>
<comment type="caution">
    <text evidence="2">The sequence shown here is derived from an EMBL/GenBank/DDBJ whole genome shotgun (WGS) entry which is preliminary data.</text>
</comment>
<gene>
    <name evidence="2" type="ORF">COLO4_36284</name>
</gene>
<dbReference type="AlphaFoldDB" id="A0A1R3GAD8"/>